<evidence type="ECO:0000313" key="1">
    <source>
        <dbReference type="EMBL" id="GAF89668.1"/>
    </source>
</evidence>
<gene>
    <name evidence="1" type="ORF">S01H1_31338</name>
</gene>
<accession>X0T842</accession>
<dbReference type="AlphaFoldDB" id="X0T842"/>
<comment type="caution">
    <text evidence="1">The sequence shown here is derived from an EMBL/GenBank/DDBJ whole genome shotgun (WGS) entry which is preliminary data.</text>
</comment>
<feature type="non-terminal residue" evidence="1">
    <location>
        <position position="1"/>
    </location>
</feature>
<dbReference type="EMBL" id="BARS01019329">
    <property type="protein sequence ID" value="GAF89668.1"/>
    <property type="molecule type" value="Genomic_DNA"/>
</dbReference>
<protein>
    <submittedName>
        <fullName evidence="1">Uncharacterized protein</fullName>
    </submittedName>
</protein>
<organism evidence="1">
    <name type="scientific">marine sediment metagenome</name>
    <dbReference type="NCBI Taxonomy" id="412755"/>
    <lineage>
        <taxon>unclassified sequences</taxon>
        <taxon>metagenomes</taxon>
        <taxon>ecological metagenomes</taxon>
    </lineage>
</organism>
<name>X0T842_9ZZZZ</name>
<reference evidence="1" key="1">
    <citation type="journal article" date="2014" name="Front. Microbiol.">
        <title>High frequency of phylogenetically diverse reductive dehalogenase-homologous genes in deep subseafloor sedimentary metagenomes.</title>
        <authorList>
            <person name="Kawai M."/>
            <person name="Futagami T."/>
            <person name="Toyoda A."/>
            <person name="Takaki Y."/>
            <person name="Nishi S."/>
            <person name="Hori S."/>
            <person name="Arai W."/>
            <person name="Tsubouchi T."/>
            <person name="Morono Y."/>
            <person name="Uchiyama I."/>
            <person name="Ito T."/>
            <person name="Fujiyama A."/>
            <person name="Inagaki F."/>
            <person name="Takami H."/>
        </authorList>
    </citation>
    <scope>NUCLEOTIDE SEQUENCE</scope>
    <source>
        <strain evidence="1">Expedition CK06-06</strain>
    </source>
</reference>
<proteinExistence type="predicted"/>
<sequence>SQECDAQGAVSVIGIGRLQYTHIRLIAQRPSPRPK</sequence>